<dbReference type="AlphaFoldDB" id="A0A1I8AG94"/>
<dbReference type="Proteomes" id="UP000095287">
    <property type="component" value="Unplaced"/>
</dbReference>
<dbReference type="GO" id="GO:0003676">
    <property type="term" value="F:nucleic acid binding"/>
    <property type="evidence" value="ECO:0007669"/>
    <property type="project" value="InterPro"/>
</dbReference>
<dbReference type="Gene3D" id="3.30.420.10">
    <property type="entry name" value="Ribonuclease H-like superfamily/Ribonuclease H"/>
    <property type="match status" value="1"/>
</dbReference>
<accession>A0A1I8AG94</accession>
<evidence type="ECO:0000256" key="1">
    <source>
        <dbReference type="SAM" id="MobiDB-lite"/>
    </source>
</evidence>
<dbReference type="PANTHER" id="PTHR33939">
    <property type="entry name" value="PROTEIN CBG22215"/>
    <property type="match status" value="1"/>
</dbReference>
<proteinExistence type="predicted"/>
<evidence type="ECO:0000313" key="2">
    <source>
        <dbReference type="Proteomes" id="UP000095287"/>
    </source>
</evidence>
<dbReference type="WBParaSite" id="L893_g53.t1">
    <property type="protein sequence ID" value="L893_g53.t1"/>
    <property type="gene ID" value="L893_g53"/>
</dbReference>
<keyword evidence="2" id="KW-1185">Reference proteome</keyword>
<evidence type="ECO:0000313" key="3">
    <source>
        <dbReference type="WBParaSite" id="L893_g53.t1"/>
    </source>
</evidence>
<dbReference type="InterPro" id="IPR036397">
    <property type="entry name" value="RNaseH_sf"/>
</dbReference>
<dbReference type="PANTHER" id="PTHR33939:SF1">
    <property type="entry name" value="DUF4371 DOMAIN-CONTAINING PROTEIN"/>
    <property type="match status" value="1"/>
</dbReference>
<name>A0A1I8AG94_9BILA</name>
<reference evidence="3" key="1">
    <citation type="submission" date="2016-11" db="UniProtKB">
        <authorList>
            <consortium name="WormBaseParasite"/>
        </authorList>
    </citation>
    <scope>IDENTIFICATION</scope>
</reference>
<organism evidence="2 3">
    <name type="scientific">Steinernema glaseri</name>
    <dbReference type="NCBI Taxonomy" id="37863"/>
    <lineage>
        <taxon>Eukaryota</taxon>
        <taxon>Metazoa</taxon>
        <taxon>Ecdysozoa</taxon>
        <taxon>Nematoda</taxon>
        <taxon>Chromadorea</taxon>
        <taxon>Rhabditida</taxon>
        <taxon>Tylenchina</taxon>
        <taxon>Panagrolaimomorpha</taxon>
        <taxon>Strongyloidoidea</taxon>
        <taxon>Steinernematidae</taxon>
        <taxon>Steinernema</taxon>
    </lineage>
</organism>
<sequence>MGRPSATKAAQQKRAAAMWTTIRFRDVEKRSIGINTDCIPAATSDVGVQAECNEDREIKRKEEEIVARNKGRIGDLESVISALNQENTDLKKKLLDVKSVVMPLSPPPVSSRLCPKSKALLSTISVQIAKMMANNLHMQWGQLYDTIKRLTGISEKSLRRYAAMDTQIKEDDLGRVRRILPKCGRKRGTSSKRECAFRTASSVEESVLYKIRTIVDDLHRFRKIRGRPFNTESSWIVARRRRYLKEINELRNNNHLIFYTDETWVWRGMSHTHDWESTATPAELVNQGPSAPPSRGQRAIITHCLGPDGMVEDVLDIFISKNRNRPEDYHETMDSDRFERWFRKTCEILGRQSHTTGRPVTIILDNAAYHKRKTRKRPSMRDSRTQILNWCSEYSIPGIQSTMTKAGLLCTIAIAVRGREKYFEKFSTEEIAEEHGVNVLFLPPFHCRLNPIEMVWGLLKQSVRKSATMNDTLEQIKGYATDVSKLCSVINCCLKFFTTMDSEVVRHCNENVREVEDEYRMLDEALASRRTTHASVTAEEGQNLDEMEVD</sequence>
<feature type="region of interest" description="Disordered" evidence="1">
    <location>
        <begin position="531"/>
        <end position="550"/>
    </location>
</feature>
<protein>
    <submittedName>
        <fullName evidence="3">DDE_3 domain-containing protein</fullName>
    </submittedName>
</protein>